<feature type="transmembrane region" description="Helical" evidence="1">
    <location>
        <begin position="152"/>
        <end position="171"/>
    </location>
</feature>
<comment type="caution">
    <text evidence="2">The sequence shown here is derived from an EMBL/GenBank/DDBJ whole genome shotgun (WGS) entry which is preliminary data.</text>
</comment>
<name>A0ABQ9ZJ92_9CRUS</name>
<organism evidence="2 3">
    <name type="scientific">Daphnia magna</name>
    <dbReference type="NCBI Taxonomy" id="35525"/>
    <lineage>
        <taxon>Eukaryota</taxon>
        <taxon>Metazoa</taxon>
        <taxon>Ecdysozoa</taxon>
        <taxon>Arthropoda</taxon>
        <taxon>Crustacea</taxon>
        <taxon>Branchiopoda</taxon>
        <taxon>Diplostraca</taxon>
        <taxon>Cladocera</taxon>
        <taxon>Anomopoda</taxon>
        <taxon>Daphniidae</taxon>
        <taxon>Daphnia</taxon>
    </lineage>
</organism>
<dbReference type="Proteomes" id="UP001234178">
    <property type="component" value="Unassembled WGS sequence"/>
</dbReference>
<dbReference type="EMBL" id="JAOYFB010000004">
    <property type="protein sequence ID" value="KAK4012993.1"/>
    <property type="molecule type" value="Genomic_DNA"/>
</dbReference>
<accession>A0ABQ9ZJ92</accession>
<evidence type="ECO:0000256" key="1">
    <source>
        <dbReference type="SAM" id="Phobius"/>
    </source>
</evidence>
<evidence type="ECO:0000313" key="2">
    <source>
        <dbReference type="EMBL" id="KAK4012993.1"/>
    </source>
</evidence>
<keyword evidence="1" id="KW-0812">Transmembrane</keyword>
<proteinExistence type="predicted"/>
<sequence length="251" mass="28148">MLKAHEAGFVDLWFSRNMADASRCLNQRDVTSEKQRVTLGGLSGAFLALGFGYASSENLYSGVDNRPHRKSADYTTQRGAYFHQCDEILRSDKQTRKTFSKLPRIFNLVSARRSRRVEIVTATSQRDYSSPLIGTLHPYTFPCLSAFHSHIFLMYTIELSTGVTGLISFIFRFMKSIFAKTGGLMRSLLAVAMSVAVLKTRSISPPEAGTPKSSLAIEAKQRESMGVYFPITQGTKAQVRRTIIVRRIWTT</sequence>
<reference evidence="2 3" key="1">
    <citation type="journal article" date="2023" name="Nucleic Acids Res.">
        <title>The hologenome of Daphnia magna reveals possible DNA methylation and microbiome-mediated evolution of the host genome.</title>
        <authorList>
            <person name="Chaturvedi A."/>
            <person name="Li X."/>
            <person name="Dhandapani V."/>
            <person name="Marshall H."/>
            <person name="Kissane S."/>
            <person name="Cuenca-Cambronero M."/>
            <person name="Asole G."/>
            <person name="Calvet F."/>
            <person name="Ruiz-Romero M."/>
            <person name="Marangio P."/>
            <person name="Guigo R."/>
            <person name="Rago D."/>
            <person name="Mirbahai L."/>
            <person name="Eastwood N."/>
            <person name="Colbourne J.K."/>
            <person name="Zhou J."/>
            <person name="Mallon E."/>
            <person name="Orsini L."/>
        </authorList>
    </citation>
    <scope>NUCLEOTIDE SEQUENCE [LARGE SCALE GENOMIC DNA]</scope>
    <source>
        <strain evidence="2">LRV0_1</strain>
    </source>
</reference>
<protein>
    <submittedName>
        <fullName evidence="2">Uncharacterized protein</fullName>
    </submittedName>
</protein>
<keyword evidence="3" id="KW-1185">Reference proteome</keyword>
<evidence type="ECO:0000313" key="3">
    <source>
        <dbReference type="Proteomes" id="UP001234178"/>
    </source>
</evidence>
<keyword evidence="1" id="KW-0472">Membrane</keyword>
<keyword evidence="1" id="KW-1133">Transmembrane helix</keyword>
<gene>
    <name evidence="2" type="ORF">OUZ56_025240</name>
</gene>